<dbReference type="InterPro" id="IPR036098">
    <property type="entry name" value="Thymidylate_synthase_ThyX_sf"/>
</dbReference>
<keyword evidence="1" id="KW-0285">Flavoprotein</keyword>
<reference evidence="3" key="1">
    <citation type="submission" date="2016-10" db="EMBL/GenBank/DDBJ databases">
        <authorList>
            <person name="Varghese N."/>
            <person name="Submissions S."/>
        </authorList>
    </citation>
    <scope>NUCLEOTIDE SEQUENCE [LARGE SCALE GENOMIC DNA]</scope>
    <source>
        <strain evidence="3">ATCC 43811</strain>
    </source>
</reference>
<evidence type="ECO:0000256" key="1">
    <source>
        <dbReference type="HAMAP-Rule" id="MF_01408"/>
    </source>
</evidence>
<feature type="binding site" evidence="1">
    <location>
        <position position="157"/>
    </location>
    <ligand>
        <name>FAD</name>
        <dbReference type="ChEBI" id="CHEBI:57692"/>
        <note>ligand shared between neighboring subunits</note>
    </ligand>
</feature>
<keyword evidence="1" id="KW-0545">Nucleotide biosynthesis</keyword>
<dbReference type="Gene3D" id="3.30.1360.170">
    <property type="match status" value="1"/>
</dbReference>
<dbReference type="GO" id="GO:0050660">
    <property type="term" value="F:flavin adenine dinucleotide binding"/>
    <property type="evidence" value="ECO:0007669"/>
    <property type="project" value="UniProtKB-UniRule"/>
</dbReference>
<keyword evidence="1" id="KW-0808">Transferase</keyword>
<evidence type="ECO:0000313" key="2">
    <source>
        <dbReference type="EMBL" id="SFB79650.1"/>
    </source>
</evidence>
<comment type="cofactor">
    <cofactor evidence="1">
        <name>FAD</name>
        <dbReference type="ChEBI" id="CHEBI:57692"/>
    </cofactor>
    <text evidence="1">Binds 4 FAD per tetramer. Each FAD binding site is formed by three monomers.</text>
</comment>
<name>A0A1I1E3Z5_BREAD</name>
<comment type="subunit">
    <text evidence="1">Homotetramer.</text>
</comment>
<dbReference type="EC" id="2.1.1.148" evidence="1"/>
<feature type="binding site" evidence="1">
    <location>
        <begin position="151"/>
        <end position="153"/>
    </location>
    <ligand>
        <name>FAD</name>
        <dbReference type="ChEBI" id="CHEBI:57692"/>
        <note>ligand shared between neighboring subunits</note>
    </ligand>
</feature>
<keyword evidence="1" id="KW-0521">NADP</keyword>
<dbReference type="RefSeq" id="WP_092318933.1">
    <property type="nucleotide sequence ID" value="NZ_FOKY01000005.1"/>
</dbReference>
<keyword evidence="3" id="KW-1185">Reference proteome</keyword>
<dbReference type="EMBL" id="FOKY01000005">
    <property type="protein sequence ID" value="SFB79650.1"/>
    <property type="molecule type" value="Genomic_DNA"/>
</dbReference>
<feature type="binding site" description="in other chain" evidence="1">
    <location>
        <position position="135"/>
    </location>
    <ligand>
        <name>dUMP</name>
        <dbReference type="ChEBI" id="CHEBI:246422"/>
        <note>ligand shared between dimeric partners</note>
    </ligand>
</feature>
<feature type="active site" description="Involved in ionization of N3 of dUMP, leading to its activation" evidence="1">
    <location>
        <position position="162"/>
    </location>
</feature>
<dbReference type="Proteomes" id="UP000240042">
    <property type="component" value="Unassembled WGS sequence"/>
</dbReference>
<dbReference type="InterPro" id="IPR003669">
    <property type="entry name" value="Thymidylate_synthase_ThyX"/>
</dbReference>
<dbReference type="GO" id="GO:0070402">
    <property type="term" value="F:NADPH binding"/>
    <property type="evidence" value="ECO:0007669"/>
    <property type="project" value="TreeGrafter"/>
</dbReference>
<dbReference type="UniPathway" id="UPA00575"/>
<feature type="binding site" evidence="1">
    <location>
        <position position="81"/>
    </location>
    <ligand>
        <name>FAD</name>
        <dbReference type="ChEBI" id="CHEBI:57692"/>
        <note>ligand shared between neighboring subunits</note>
    </ligand>
</feature>
<dbReference type="PANTHER" id="PTHR34934:SF1">
    <property type="entry name" value="FLAVIN-DEPENDENT THYMIDYLATE SYNTHASE"/>
    <property type="match status" value="1"/>
</dbReference>
<dbReference type="GO" id="GO:0050797">
    <property type="term" value="F:thymidylate synthase (FAD) activity"/>
    <property type="evidence" value="ECO:0007669"/>
    <property type="project" value="UniProtKB-UniRule"/>
</dbReference>
<gene>
    <name evidence="1" type="primary">thyX</name>
    <name evidence="2" type="ORF">SAMN02745150_00831</name>
</gene>
<dbReference type="NCBIfam" id="TIGR02170">
    <property type="entry name" value="thyX"/>
    <property type="match status" value="1"/>
</dbReference>
<dbReference type="GO" id="GO:0032259">
    <property type="term" value="P:methylation"/>
    <property type="evidence" value="ECO:0007669"/>
    <property type="project" value="UniProtKB-KW"/>
</dbReference>
<dbReference type="OrthoDB" id="9774464at2"/>
<dbReference type="PROSITE" id="PS51331">
    <property type="entry name" value="THYX"/>
    <property type="match status" value="1"/>
</dbReference>
<feature type="binding site" evidence="1">
    <location>
        <position position="162"/>
    </location>
    <ligand>
        <name>dUMP</name>
        <dbReference type="ChEBI" id="CHEBI:246422"/>
        <note>ligand shared between dimeric partners</note>
    </ligand>
</feature>
<dbReference type="AlphaFoldDB" id="A0A1I1E3Z5"/>
<dbReference type="GO" id="GO:0004799">
    <property type="term" value="F:thymidylate synthase activity"/>
    <property type="evidence" value="ECO:0007669"/>
    <property type="project" value="TreeGrafter"/>
</dbReference>
<dbReference type="GO" id="GO:0006231">
    <property type="term" value="P:dTMP biosynthetic process"/>
    <property type="evidence" value="ECO:0007669"/>
    <property type="project" value="UniProtKB-UniRule"/>
</dbReference>
<comment type="pathway">
    <text evidence="1">Pyrimidine metabolism; dTTP biosynthesis.</text>
</comment>
<feature type="binding site" evidence="1">
    <location>
        <begin position="73"/>
        <end position="75"/>
    </location>
    <ligand>
        <name>FAD</name>
        <dbReference type="ChEBI" id="CHEBI:57692"/>
        <note>ligand shared between neighboring subunits</note>
    </ligand>
</feature>
<dbReference type="STRING" id="34097.SAMN02745150_00831"/>
<dbReference type="GO" id="GO:0006235">
    <property type="term" value="P:dTTP biosynthetic process"/>
    <property type="evidence" value="ECO:0007669"/>
    <property type="project" value="UniProtKB-UniRule"/>
</dbReference>
<keyword evidence="1" id="KW-0274">FAD</keyword>
<sequence length="214" mass="25037">MNIKLLFISPNAEFTCETSARVCYDSHDKQTDESYIKMLPTLLKAGHLSVFEHGLASFLIEGISRAASHQLVRHRMSSFSQRSQRYVNEAEFPYVVPPSIANNHEAFDLYQKLMQRINEDYAHLVALGVKKEDARFVLPNAVETTLVMTTNFRQWLHVIDMRVSKSAQWEIRELMILIWKELYSYAPHIFGLQYFESWSKDAPFKRAIFEERIQ</sequence>
<accession>A0A1I1E3Z5</accession>
<comment type="similarity">
    <text evidence="1">Belongs to the thymidylate synthase ThyX family.</text>
</comment>
<feature type="binding site" evidence="1">
    <location>
        <begin position="70"/>
        <end position="73"/>
    </location>
    <ligand>
        <name>dUMP</name>
        <dbReference type="ChEBI" id="CHEBI:246422"/>
        <note>ligand shared between dimeric partners</note>
    </ligand>
</feature>
<feature type="binding site" evidence="1">
    <location>
        <position position="49"/>
    </location>
    <ligand>
        <name>FAD</name>
        <dbReference type="ChEBI" id="CHEBI:57692"/>
        <note>ligand shared between neighboring subunits</note>
    </ligand>
</feature>
<dbReference type="HAMAP" id="MF_01408">
    <property type="entry name" value="ThyX"/>
    <property type="match status" value="1"/>
</dbReference>
<dbReference type="SUPFAM" id="SSF69796">
    <property type="entry name" value="Thymidylate synthase-complementing protein Thy1"/>
    <property type="match status" value="1"/>
</dbReference>
<evidence type="ECO:0000313" key="3">
    <source>
        <dbReference type="Proteomes" id="UP000240042"/>
    </source>
</evidence>
<protein>
    <recommendedName>
        <fullName evidence="1">Flavin-dependent thymidylate synthase</fullName>
        <shortName evidence="1">FDTS</shortName>
        <ecNumber evidence="1">2.1.1.148</ecNumber>
    </recommendedName>
    <alternativeName>
        <fullName evidence="1">FAD-dependent thymidylate synthase</fullName>
    </alternativeName>
    <alternativeName>
        <fullName evidence="1">Thymidylate synthase ThyX</fullName>
        <shortName evidence="1">TS</shortName>
        <shortName evidence="1">TSase</shortName>
    </alternativeName>
</protein>
<keyword evidence="1" id="KW-0489">Methyltransferase</keyword>
<dbReference type="CDD" id="cd20175">
    <property type="entry name" value="ThyX"/>
    <property type="match status" value="1"/>
</dbReference>
<proteinExistence type="inferred from homology"/>
<feature type="binding site" description="in other chain" evidence="1">
    <location>
        <begin position="81"/>
        <end position="85"/>
    </location>
    <ligand>
        <name>dUMP</name>
        <dbReference type="ChEBI" id="CHEBI:246422"/>
        <note>ligand shared between dimeric partners</note>
    </ligand>
</feature>
<dbReference type="PANTHER" id="PTHR34934">
    <property type="entry name" value="FLAVIN-DEPENDENT THYMIDYLATE SYNTHASE"/>
    <property type="match status" value="1"/>
</dbReference>
<dbReference type="Pfam" id="PF02511">
    <property type="entry name" value="Thy1"/>
    <property type="match status" value="1"/>
</dbReference>
<comment type="function">
    <text evidence="1">Catalyzes the reductive methylation of 2'-deoxyuridine-5'-monophosphate (dUMP) to 2'-deoxythymidine-5'-monophosphate (dTMP) while utilizing 5,10-methylenetetrahydrofolate (mTHF) as the methyl donor, and NADPH and FADH(2) as the reductant.</text>
</comment>
<comment type="catalytic activity">
    <reaction evidence="1">
        <text>dUMP + (6R)-5,10-methylene-5,6,7,8-tetrahydrofolate + NADPH + H(+) = dTMP + (6S)-5,6,7,8-tetrahydrofolate + NADP(+)</text>
        <dbReference type="Rhea" id="RHEA:29043"/>
        <dbReference type="ChEBI" id="CHEBI:15378"/>
        <dbReference type="ChEBI" id="CHEBI:15636"/>
        <dbReference type="ChEBI" id="CHEBI:57453"/>
        <dbReference type="ChEBI" id="CHEBI:57783"/>
        <dbReference type="ChEBI" id="CHEBI:58349"/>
        <dbReference type="ChEBI" id="CHEBI:63528"/>
        <dbReference type="ChEBI" id="CHEBI:246422"/>
        <dbReference type="EC" id="2.1.1.148"/>
    </reaction>
</comment>
<organism evidence="2 3">
    <name type="scientific">Brevinema andersonii</name>
    <dbReference type="NCBI Taxonomy" id="34097"/>
    <lineage>
        <taxon>Bacteria</taxon>
        <taxon>Pseudomonadati</taxon>
        <taxon>Spirochaetota</taxon>
        <taxon>Spirochaetia</taxon>
        <taxon>Brevinematales</taxon>
        <taxon>Brevinemataceae</taxon>
        <taxon>Brevinema</taxon>
    </lineage>
</organism>